<dbReference type="Proteomes" id="UP001293718">
    <property type="component" value="Unassembled WGS sequence"/>
</dbReference>
<feature type="domain" description="AB hydrolase-1" evidence="2">
    <location>
        <begin position="48"/>
        <end position="278"/>
    </location>
</feature>
<protein>
    <submittedName>
        <fullName evidence="3">Alpha/beta fold hydrolase</fullName>
    </submittedName>
</protein>
<keyword evidence="1 3" id="KW-0378">Hydrolase</keyword>
<dbReference type="InterPro" id="IPR000639">
    <property type="entry name" value="Epox_hydrolase-like"/>
</dbReference>
<dbReference type="RefSeq" id="WP_322465308.1">
    <property type="nucleotide sequence ID" value="NZ_JAXOJX010000012.1"/>
</dbReference>
<dbReference type="PANTHER" id="PTHR46118">
    <property type="entry name" value="PROTEIN ABHD11"/>
    <property type="match status" value="1"/>
</dbReference>
<name>A0ABU5ICN9_9BURK</name>
<dbReference type="SUPFAM" id="SSF53474">
    <property type="entry name" value="alpha/beta-Hydrolases"/>
    <property type="match status" value="1"/>
</dbReference>
<keyword evidence="4" id="KW-1185">Reference proteome</keyword>
<dbReference type="GO" id="GO:0016787">
    <property type="term" value="F:hydrolase activity"/>
    <property type="evidence" value="ECO:0007669"/>
    <property type="project" value="UniProtKB-KW"/>
</dbReference>
<dbReference type="PANTHER" id="PTHR46118:SF4">
    <property type="entry name" value="PROTEIN ABHD11"/>
    <property type="match status" value="1"/>
</dbReference>
<reference evidence="3 4" key="1">
    <citation type="submission" date="2023-11" db="EMBL/GenBank/DDBJ databases">
        <title>Draft genome of Azohydromonas lata strain H1 (DSM1123), a polyhydroxyalkanoate producer.</title>
        <authorList>
            <person name="Traversa D."/>
            <person name="D'Addabbo P."/>
            <person name="Pazzani C."/>
            <person name="Manzari C."/>
            <person name="Chiara M."/>
            <person name="Scrascia M."/>
        </authorList>
    </citation>
    <scope>NUCLEOTIDE SEQUENCE [LARGE SCALE GENOMIC DNA]</scope>
    <source>
        <strain evidence="3 4">H1</strain>
    </source>
</reference>
<proteinExistence type="predicted"/>
<evidence type="ECO:0000259" key="2">
    <source>
        <dbReference type="Pfam" id="PF00561"/>
    </source>
</evidence>
<comment type="caution">
    <text evidence="3">The sequence shown here is derived from an EMBL/GenBank/DDBJ whole genome shotgun (WGS) entry which is preliminary data.</text>
</comment>
<dbReference type="InterPro" id="IPR000073">
    <property type="entry name" value="AB_hydrolase_1"/>
</dbReference>
<gene>
    <name evidence="3" type="ORF">SM757_09845</name>
</gene>
<dbReference type="PRINTS" id="PR00412">
    <property type="entry name" value="EPOXHYDRLASE"/>
</dbReference>
<evidence type="ECO:0000313" key="3">
    <source>
        <dbReference type="EMBL" id="MDZ5456872.1"/>
    </source>
</evidence>
<sequence>MRIRPCPSRWPWRPRSWTAPSRTCSCRASPGADVAPCALFARSQGHGPPVLLLHGLFGAAHHWHDIARRLAPRGEIVTADLRNHGRSPHMPHMDYAAMADDVLALLDARGIERASIVGHSMGGKVAMAMALRAPDRVSRLAVVDIAPVAYPDRYGELIRAAQALDLRTLRSRAQADARLAAHIAQPALRAMLLQNLRPDPQGVWCWRIGWAGILASLQALCGFPNDLAGAHGGMPALFVKGGVSDHVDGAGEQAILAHFPQAQIVSLAGAGHWVQAEQPDALARLLAGFLFEAAALA</sequence>
<dbReference type="InterPro" id="IPR029058">
    <property type="entry name" value="AB_hydrolase_fold"/>
</dbReference>
<dbReference type="PRINTS" id="PR00111">
    <property type="entry name" value="ABHYDROLASE"/>
</dbReference>
<organism evidence="3 4">
    <name type="scientific">Azohydromonas lata</name>
    <dbReference type="NCBI Taxonomy" id="45677"/>
    <lineage>
        <taxon>Bacteria</taxon>
        <taxon>Pseudomonadati</taxon>
        <taxon>Pseudomonadota</taxon>
        <taxon>Betaproteobacteria</taxon>
        <taxon>Burkholderiales</taxon>
        <taxon>Sphaerotilaceae</taxon>
        <taxon>Azohydromonas</taxon>
    </lineage>
</organism>
<dbReference type="EMBL" id="JAXOJX010000012">
    <property type="protein sequence ID" value="MDZ5456872.1"/>
    <property type="molecule type" value="Genomic_DNA"/>
</dbReference>
<accession>A0ABU5ICN9</accession>
<dbReference type="Gene3D" id="3.40.50.1820">
    <property type="entry name" value="alpha/beta hydrolase"/>
    <property type="match status" value="1"/>
</dbReference>
<evidence type="ECO:0000256" key="1">
    <source>
        <dbReference type="ARBA" id="ARBA00022801"/>
    </source>
</evidence>
<evidence type="ECO:0000313" key="4">
    <source>
        <dbReference type="Proteomes" id="UP001293718"/>
    </source>
</evidence>
<dbReference type="Pfam" id="PF00561">
    <property type="entry name" value="Abhydrolase_1"/>
    <property type="match status" value="1"/>
</dbReference>